<proteinExistence type="inferred from homology"/>
<dbReference type="CDD" id="cd00432">
    <property type="entry name" value="Ribosomal_L18_L5e"/>
    <property type="match status" value="1"/>
</dbReference>
<accession>A0A7C1T2P3</accession>
<dbReference type="EMBL" id="DSKP01000116">
    <property type="protein sequence ID" value="HEB48801.1"/>
    <property type="molecule type" value="Genomic_DNA"/>
</dbReference>
<dbReference type="HAMAP" id="MF_01337_A">
    <property type="entry name" value="Ribosomal_uL18_A"/>
    <property type="match status" value="1"/>
</dbReference>
<evidence type="ECO:0000256" key="4">
    <source>
        <dbReference type="ARBA" id="ARBA00022980"/>
    </source>
</evidence>
<protein>
    <recommendedName>
        <fullName evidence="6">Large ribosomal subunit protein uL18</fullName>
    </recommendedName>
</protein>
<dbReference type="SUPFAM" id="SSF53137">
    <property type="entry name" value="Translational machinery components"/>
    <property type="match status" value="1"/>
</dbReference>
<dbReference type="InterPro" id="IPR057267">
    <property type="entry name" value="Rbsml_uL18_arch"/>
</dbReference>
<dbReference type="Pfam" id="PF17144">
    <property type="entry name" value="Ribosomal_L5e"/>
    <property type="match status" value="2"/>
</dbReference>
<name>A0A7C1T2P3_THEPE</name>
<dbReference type="GO" id="GO:0003735">
    <property type="term" value="F:structural constituent of ribosome"/>
    <property type="evidence" value="ECO:0007669"/>
    <property type="project" value="InterPro"/>
</dbReference>
<dbReference type="AlphaFoldDB" id="A0A7C1T2P3"/>
<dbReference type="GO" id="GO:0008097">
    <property type="term" value="F:5S rRNA binding"/>
    <property type="evidence" value="ECO:0007669"/>
    <property type="project" value="InterPro"/>
</dbReference>
<dbReference type="PANTHER" id="PTHR23410:SF12">
    <property type="entry name" value="LARGE RIBOSOMAL SUBUNIT PROTEIN UL18"/>
    <property type="match status" value="1"/>
</dbReference>
<dbReference type="PANTHER" id="PTHR23410">
    <property type="entry name" value="RIBOSOMAL PROTEIN L5-RELATED"/>
    <property type="match status" value="1"/>
</dbReference>
<comment type="function">
    <text evidence="6">This is one of the proteins that bind and probably mediate the attachment of the 5S RNA into the large ribosomal subunit, where it forms part of the central protuberance.</text>
</comment>
<dbReference type="NCBIfam" id="NF006342">
    <property type="entry name" value="PRK08569.1"/>
    <property type="match status" value="1"/>
</dbReference>
<evidence type="ECO:0000313" key="8">
    <source>
        <dbReference type="EMBL" id="HHP05655.1"/>
    </source>
</evidence>
<evidence type="ECO:0000256" key="1">
    <source>
        <dbReference type="ARBA" id="ARBA00007116"/>
    </source>
</evidence>
<dbReference type="GO" id="GO:0006412">
    <property type="term" value="P:translation"/>
    <property type="evidence" value="ECO:0007669"/>
    <property type="project" value="UniProtKB-UniRule"/>
</dbReference>
<organism evidence="7">
    <name type="scientific">Thermofilum pendens</name>
    <dbReference type="NCBI Taxonomy" id="2269"/>
    <lineage>
        <taxon>Archaea</taxon>
        <taxon>Thermoproteota</taxon>
        <taxon>Thermoprotei</taxon>
        <taxon>Thermofilales</taxon>
        <taxon>Thermofilaceae</taxon>
        <taxon>Thermofilum</taxon>
    </lineage>
</organism>
<comment type="similarity">
    <text evidence="1 6">Belongs to the universal ribosomal protein uL18 family.</text>
</comment>
<sequence>MARGARYRVPLRRRREGKTNYYKRRKLILSGKPRLVVRVLSRVAVVQLVKAHPRGDITLVSAHSNELRRYGWKASRKNTPALYLLGLLAALKARKKGFSEAIADIGLHRSVRGARVFAAVKGAVDGGLSVPVGEEVLPSGDRIRGEHVAKYAAMLKETSYELFKMRFSEYLAQGLDPERLPEHFEEVKQRMLKEFAQ</sequence>
<dbReference type="GO" id="GO:0022625">
    <property type="term" value="C:cytosolic large ribosomal subunit"/>
    <property type="evidence" value="ECO:0007669"/>
    <property type="project" value="TreeGrafter"/>
</dbReference>
<dbReference type="GO" id="GO:0000027">
    <property type="term" value="P:ribosomal large subunit assembly"/>
    <property type="evidence" value="ECO:0007669"/>
    <property type="project" value="TreeGrafter"/>
</dbReference>
<keyword evidence="3 6" id="KW-0694">RNA-binding</keyword>
<evidence type="ECO:0000256" key="5">
    <source>
        <dbReference type="ARBA" id="ARBA00023274"/>
    </source>
</evidence>
<gene>
    <name evidence="6" type="primary">rpl18</name>
    <name evidence="8" type="ORF">ENM88_07940</name>
    <name evidence="7" type="ORF">ENP77_03285</name>
</gene>
<reference evidence="7" key="1">
    <citation type="journal article" date="2020" name="mSystems">
        <title>Genome- and Community-Level Interaction Insights into Carbon Utilization and Element Cycling Functions of Hydrothermarchaeota in Hydrothermal Sediment.</title>
        <authorList>
            <person name="Zhou Z."/>
            <person name="Liu Y."/>
            <person name="Xu W."/>
            <person name="Pan J."/>
            <person name="Luo Z.H."/>
            <person name="Li M."/>
        </authorList>
    </citation>
    <scope>NUCLEOTIDE SEQUENCE [LARGE SCALE GENOMIC DNA]</scope>
    <source>
        <strain evidence="8">SpSt-1125</strain>
        <strain evidence="7">SpSt-25</strain>
    </source>
</reference>
<keyword evidence="2 6" id="KW-0699">rRNA-binding</keyword>
<evidence type="ECO:0000256" key="2">
    <source>
        <dbReference type="ARBA" id="ARBA00022730"/>
    </source>
</evidence>
<comment type="caution">
    <text evidence="7">The sequence shown here is derived from an EMBL/GenBank/DDBJ whole genome shotgun (WGS) entry which is preliminary data.</text>
</comment>
<keyword evidence="4 6" id="KW-0689">Ribosomal protein</keyword>
<dbReference type="InterPro" id="IPR005485">
    <property type="entry name" value="Rbsml_uL18_euk_arch"/>
</dbReference>
<dbReference type="EMBL" id="DRZM01000218">
    <property type="protein sequence ID" value="HHP05655.1"/>
    <property type="molecule type" value="Genomic_DNA"/>
</dbReference>
<comment type="subunit">
    <text evidence="6">Part of the 50S ribosomal subunit. Contacts the 5S and 23S rRNAs.</text>
</comment>
<dbReference type="Gene3D" id="3.30.420.100">
    <property type="match status" value="1"/>
</dbReference>
<keyword evidence="5 6" id="KW-0687">Ribonucleoprotein</keyword>
<dbReference type="InterPro" id="IPR057268">
    <property type="entry name" value="Ribosomal_L18"/>
</dbReference>
<evidence type="ECO:0000256" key="3">
    <source>
        <dbReference type="ARBA" id="ARBA00022884"/>
    </source>
</evidence>
<evidence type="ECO:0000256" key="6">
    <source>
        <dbReference type="HAMAP-Rule" id="MF_01337"/>
    </source>
</evidence>
<evidence type="ECO:0000313" key="7">
    <source>
        <dbReference type="EMBL" id="HEB48801.1"/>
    </source>
</evidence>